<proteinExistence type="predicted"/>
<gene>
    <name evidence="1" type="ORF">I553_10836</name>
</gene>
<accession>X8DAY8</accession>
<evidence type="ECO:0000313" key="1">
    <source>
        <dbReference type="EMBL" id="EUA65539.1"/>
    </source>
</evidence>
<dbReference type="EMBL" id="JAOB01000027">
    <property type="protein sequence ID" value="EUA65539.1"/>
    <property type="molecule type" value="Genomic_DNA"/>
</dbReference>
<name>X8DAY8_MYCXE</name>
<sequence length="187" mass="21502">MCLLKREYGDGGDIGPGELRRCAQLDVAHLEAALWEPYAAAGDWRSALDAWCSASIDAFQEYVLQVVATSGRCRGIDLHELVFRRDMLEASYRAGIAAGTGEDNGWREWLATRAAERWEPDRAECYRMAMLDEGLPAEPLYFADFTTKMPYKRTSYDPYFQERLYGYRKLHNDLETLPTYWTVAHRI</sequence>
<dbReference type="PATRIC" id="fig|1299334.3.peg.2520"/>
<organism evidence="1">
    <name type="scientific">Mycobacterium xenopi 4042</name>
    <dbReference type="NCBI Taxonomy" id="1299334"/>
    <lineage>
        <taxon>Bacteria</taxon>
        <taxon>Bacillati</taxon>
        <taxon>Actinomycetota</taxon>
        <taxon>Actinomycetes</taxon>
        <taxon>Mycobacteriales</taxon>
        <taxon>Mycobacteriaceae</taxon>
        <taxon>Mycobacterium</taxon>
    </lineage>
</organism>
<dbReference type="AlphaFoldDB" id="X8DAY8"/>
<comment type="caution">
    <text evidence="1">The sequence shown here is derived from an EMBL/GenBank/DDBJ whole genome shotgun (WGS) entry which is preliminary data.</text>
</comment>
<reference evidence="1" key="1">
    <citation type="submission" date="2014-01" db="EMBL/GenBank/DDBJ databases">
        <authorList>
            <person name="Brown-Elliot B."/>
            <person name="Wallace R."/>
            <person name="Lenaerts A."/>
            <person name="Ordway D."/>
            <person name="DeGroote M.A."/>
            <person name="Parker T."/>
            <person name="Sizemore C."/>
            <person name="Tallon L.J."/>
            <person name="Sadzewicz L.K."/>
            <person name="Sengamalay N."/>
            <person name="Fraser C.M."/>
            <person name="Hine E."/>
            <person name="Shefchek K.A."/>
            <person name="Das S.P."/>
            <person name="Tettelin H."/>
        </authorList>
    </citation>
    <scope>NUCLEOTIDE SEQUENCE [LARGE SCALE GENOMIC DNA]</scope>
    <source>
        <strain evidence="1">4042</strain>
    </source>
</reference>
<protein>
    <submittedName>
        <fullName evidence="1">Uncharacterized protein</fullName>
    </submittedName>
</protein>